<dbReference type="InParanoid" id="G3HKM3"/>
<accession>G3HKM3</accession>
<evidence type="ECO:0000313" key="2">
    <source>
        <dbReference type="Proteomes" id="UP000001075"/>
    </source>
</evidence>
<gene>
    <name evidence="1" type="ORF">I79_011252</name>
</gene>
<name>G3HKM3_CRIGR</name>
<protein>
    <submittedName>
        <fullName evidence="1">Uncharacterized protein</fullName>
    </submittedName>
</protein>
<reference evidence="2" key="1">
    <citation type="journal article" date="2011" name="Nat. Biotechnol.">
        <title>The genomic sequence of the Chinese hamster ovary (CHO)-K1 cell line.</title>
        <authorList>
            <person name="Xu X."/>
            <person name="Nagarajan H."/>
            <person name="Lewis N.E."/>
            <person name="Pan S."/>
            <person name="Cai Z."/>
            <person name="Liu X."/>
            <person name="Chen W."/>
            <person name="Xie M."/>
            <person name="Wang W."/>
            <person name="Hammond S."/>
            <person name="Andersen M.R."/>
            <person name="Neff N."/>
            <person name="Passarelli B."/>
            <person name="Koh W."/>
            <person name="Fan H.C."/>
            <person name="Wang J."/>
            <person name="Gui Y."/>
            <person name="Lee K.H."/>
            <person name="Betenbaugh M.J."/>
            <person name="Quake S.R."/>
            <person name="Famili I."/>
            <person name="Palsson B.O."/>
            <person name="Wang J."/>
        </authorList>
    </citation>
    <scope>NUCLEOTIDE SEQUENCE [LARGE SCALE GENOMIC DNA]</scope>
    <source>
        <strain evidence="2">CHO K1 cell line</strain>
    </source>
</reference>
<dbReference type="Proteomes" id="UP000001075">
    <property type="component" value="Unassembled WGS sequence"/>
</dbReference>
<organism evidence="1 2">
    <name type="scientific">Cricetulus griseus</name>
    <name type="common">Chinese hamster</name>
    <name type="synonym">Cricetulus barabensis griseus</name>
    <dbReference type="NCBI Taxonomy" id="10029"/>
    <lineage>
        <taxon>Eukaryota</taxon>
        <taxon>Metazoa</taxon>
        <taxon>Chordata</taxon>
        <taxon>Craniata</taxon>
        <taxon>Vertebrata</taxon>
        <taxon>Euteleostomi</taxon>
        <taxon>Mammalia</taxon>
        <taxon>Eutheria</taxon>
        <taxon>Euarchontoglires</taxon>
        <taxon>Glires</taxon>
        <taxon>Rodentia</taxon>
        <taxon>Myomorpha</taxon>
        <taxon>Muroidea</taxon>
        <taxon>Cricetidae</taxon>
        <taxon>Cricetinae</taxon>
        <taxon>Cricetulus</taxon>
    </lineage>
</organism>
<sequence length="97" mass="10737">MTLEAAGSGDCRLLGAASCDNEQTSRNLTQEAISRREISSFLLGKQVFRVLDSNICDLSHRTRFMIPAQLYLNKITSNDSNVQPAFCHCVGPSSYEH</sequence>
<dbReference type="EMBL" id="JH000467">
    <property type="protein sequence ID" value="EGV95905.1"/>
    <property type="molecule type" value="Genomic_DNA"/>
</dbReference>
<dbReference type="AlphaFoldDB" id="G3HKM3"/>
<evidence type="ECO:0000313" key="1">
    <source>
        <dbReference type="EMBL" id="EGV95905.1"/>
    </source>
</evidence>
<proteinExistence type="predicted"/>